<evidence type="ECO:0000313" key="1">
    <source>
        <dbReference type="EMBL" id="VDM79022.1"/>
    </source>
</evidence>
<dbReference type="Proteomes" id="UP000270094">
    <property type="component" value="Unassembled WGS sequence"/>
</dbReference>
<sequence>MWSDGEDDLFDDFADAAANGDAQVDNDSNVGYRIVVNFNNDTGEAVVPSNEFEKMLFRDGIEVRSDENYKKYMHIGSDCFSVAFHFITISH</sequence>
<organism evidence="1 2">
    <name type="scientific">Strongylus vulgaris</name>
    <name type="common">Blood worm</name>
    <dbReference type="NCBI Taxonomy" id="40348"/>
    <lineage>
        <taxon>Eukaryota</taxon>
        <taxon>Metazoa</taxon>
        <taxon>Ecdysozoa</taxon>
        <taxon>Nematoda</taxon>
        <taxon>Chromadorea</taxon>
        <taxon>Rhabditida</taxon>
        <taxon>Rhabditina</taxon>
        <taxon>Rhabditomorpha</taxon>
        <taxon>Strongyloidea</taxon>
        <taxon>Strongylidae</taxon>
        <taxon>Strongylus</taxon>
    </lineage>
</organism>
<dbReference type="AlphaFoldDB" id="A0A3P7LIC4"/>
<reference evidence="1 2" key="1">
    <citation type="submission" date="2018-11" db="EMBL/GenBank/DDBJ databases">
        <authorList>
            <consortium name="Pathogen Informatics"/>
        </authorList>
    </citation>
    <scope>NUCLEOTIDE SEQUENCE [LARGE SCALE GENOMIC DNA]</scope>
</reference>
<evidence type="ECO:0000313" key="2">
    <source>
        <dbReference type="Proteomes" id="UP000270094"/>
    </source>
</evidence>
<proteinExistence type="predicted"/>
<gene>
    <name evidence="1" type="ORF">SVUK_LOCUS14020</name>
</gene>
<accession>A0A3P7LIC4</accession>
<protein>
    <submittedName>
        <fullName evidence="1">Uncharacterized protein</fullName>
    </submittedName>
</protein>
<name>A0A3P7LIC4_STRVU</name>
<dbReference type="OrthoDB" id="27031at2759"/>
<keyword evidence="2" id="KW-1185">Reference proteome</keyword>
<dbReference type="EMBL" id="UYYB01103680">
    <property type="protein sequence ID" value="VDM79022.1"/>
    <property type="molecule type" value="Genomic_DNA"/>
</dbReference>